<dbReference type="STRING" id="686832.A0A0C3BUW9"/>
<feature type="region of interest" description="Disordered" evidence="1">
    <location>
        <begin position="54"/>
        <end position="138"/>
    </location>
</feature>
<dbReference type="EMBL" id="KN831782">
    <property type="protein sequence ID" value="KIM40465.1"/>
    <property type="molecule type" value="Genomic_DNA"/>
</dbReference>
<protein>
    <submittedName>
        <fullName evidence="2">Uncharacterized protein</fullName>
    </submittedName>
</protein>
<evidence type="ECO:0000313" key="3">
    <source>
        <dbReference type="Proteomes" id="UP000053424"/>
    </source>
</evidence>
<feature type="compositionally biased region" description="Polar residues" evidence="1">
    <location>
        <begin position="104"/>
        <end position="113"/>
    </location>
</feature>
<feature type="compositionally biased region" description="Low complexity" evidence="1">
    <location>
        <begin position="347"/>
        <end position="361"/>
    </location>
</feature>
<accession>A0A0C3BUW9</accession>
<feature type="region of interest" description="Disordered" evidence="1">
    <location>
        <begin position="293"/>
        <end position="367"/>
    </location>
</feature>
<dbReference type="AlphaFoldDB" id="A0A0C3BUW9"/>
<feature type="compositionally biased region" description="Polar residues" evidence="1">
    <location>
        <begin position="56"/>
        <end position="70"/>
    </location>
</feature>
<feature type="compositionally biased region" description="Low complexity" evidence="1">
    <location>
        <begin position="302"/>
        <end position="321"/>
    </location>
</feature>
<gene>
    <name evidence="2" type="ORF">M413DRAFT_445922</name>
</gene>
<evidence type="ECO:0000256" key="1">
    <source>
        <dbReference type="SAM" id="MobiDB-lite"/>
    </source>
</evidence>
<feature type="region of interest" description="Disordered" evidence="1">
    <location>
        <begin position="175"/>
        <end position="194"/>
    </location>
</feature>
<dbReference type="HOGENOM" id="CLU_024697_0_0_1"/>
<feature type="compositionally biased region" description="Basic and acidic residues" evidence="1">
    <location>
        <begin position="114"/>
        <end position="135"/>
    </location>
</feature>
<dbReference type="OrthoDB" id="3367070at2759"/>
<sequence>MALAQRLNELATANSQGLLNDDEYRLLRQNVFEQYSSNAVIPVESPIVPIARVHVQGSSPTPNQRRTTPKVTPDQPKPLPSPIRAKTNVTSSVANLLRRATGRRTPNSFNDSPTTKDTRKGNGVDHGPTPKDTSKRSIMIPRFHKKPPELPRLRMEVLAGTADPPKLPAIRTVSELRNPPPSPSRQPLSPLHPEKSISTIRDVFDDENLRSATDIRNAIALTEEEGRRLVEAFNNLESTTTRRIQKQKAHRLPTTTPANINILLGGKEWREHRLVSSPSSPLLDSKSRHILSSVESNSDGVSIRSGSSNRTSLSQSRSISSLPKQPPISPLSPHFRASSIAMPRKNSVSSISSSQAPSHVSPGMLGVSTLSRSTSHLALRRLKDSEMSVSTETVGQIASDPADGDEDAELSDIRKRREDLIGRYTARLEFLNAKLKGAELHEKLLKK</sequence>
<proteinExistence type="predicted"/>
<organism evidence="2 3">
    <name type="scientific">Hebeloma cylindrosporum</name>
    <dbReference type="NCBI Taxonomy" id="76867"/>
    <lineage>
        <taxon>Eukaryota</taxon>
        <taxon>Fungi</taxon>
        <taxon>Dikarya</taxon>
        <taxon>Basidiomycota</taxon>
        <taxon>Agaricomycotina</taxon>
        <taxon>Agaricomycetes</taxon>
        <taxon>Agaricomycetidae</taxon>
        <taxon>Agaricales</taxon>
        <taxon>Agaricineae</taxon>
        <taxon>Hymenogastraceae</taxon>
        <taxon>Hebeloma</taxon>
    </lineage>
</organism>
<keyword evidence="3" id="KW-1185">Reference proteome</keyword>
<name>A0A0C3BUW9_HEBCY</name>
<evidence type="ECO:0000313" key="2">
    <source>
        <dbReference type="EMBL" id="KIM40465.1"/>
    </source>
</evidence>
<reference evidence="3" key="2">
    <citation type="submission" date="2015-01" db="EMBL/GenBank/DDBJ databases">
        <title>Evolutionary Origins and Diversification of the Mycorrhizal Mutualists.</title>
        <authorList>
            <consortium name="DOE Joint Genome Institute"/>
            <consortium name="Mycorrhizal Genomics Consortium"/>
            <person name="Kohler A."/>
            <person name="Kuo A."/>
            <person name="Nagy L.G."/>
            <person name="Floudas D."/>
            <person name="Copeland A."/>
            <person name="Barry K.W."/>
            <person name="Cichocki N."/>
            <person name="Veneault-Fourrey C."/>
            <person name="LaButti K."/>
            <person name="Lindquist E.A."/>
            <person name="Lipzen A."/>
            <person name="Lundell T."/>
            <person name="Morin E."/>
            <person name="Murat C."/>
            <person name="Riley R."/>
            <person name="Ohm R."/>
            <person name="Sun H."/>
            <person name="Tunlid A."/>
            <person name="Henrissat B."/>
            <person name="Grigoriev I.V."/>
            <person name="Hibbett D.S."/>
            <person name="Martin F."/>
        </authorList>
    </citation>
    <scope>NUCLEOTIDE SEQUENCE [LARGE SCALE GENOMIC DNA]</scope>
    <source>
        <strain evidence="3">h7</strain>
    </source>
</reference>
<reference evidence="2 3" key="1">
    <citation type="submission" date="2014-04" db="EMBL/GenBank/DDBJ databases">
        <authorList>
            <consortium name="DOE Joint Genome Institute"/>
            <person name="Kuo A."/>
            <person name="Gay G."/>
            <person name="Dore J."/>
            <person name="Kohler A."/>
            <person name="Nagy L.G."/>
            <person name="Floudas D."/>
            <person name="Copeland A."/>
            <person name="Barry K.W."/>
            <person name="Cichocki N."/>
            <person name="Veneault-Fourrey C."/>
            <person name="LaButti K."/>
            <person name="Lindquist E.A."/>
            <person name="Lipzen A."/>
            <person name="Lundell T."/>
            <person name="Morin E."/>
            <person name="Murat C."/>
            <person name="Sun H."/>
            <person name="Tunlid A."/>
            <person name="Henrissat B."/>
            <person name="Grigoriev I.V."/>
            <person name="Hibbett D.S."/>
            <person name="Martin F."/>
            <person name="Nordberg H.P."/>
            <person name="Cantor M.N."/>
            <person name="Hua S.X."/>
        </authorList>
    </citation>
    <scope>NUCLEOTIDE SEQUENCE [LARGE SCALE GENOMIC DNA]</scope>
    <source>
        <strain evidence="3">h7</strain>
    </source>
</reference>
<dbReference type="Proteomes" id="UP000053424">
    <property type="component" value="Unassembled WGS sequence"/>
</dbReference>